<sequence length="115" mass="12952">MTLEECYEKIGGNYKEVVQRLPGENFVKKFAVKFLDDPSFETLKKGLEEQDLETAFRGAHTLKGVCQNLSFDALYQVSAALTESLRAGTLEGSGPLFAKVEEQYRRTVEGLRELQ</sequence>
<dbReference type="SUPFAM" id="SSF47226">
    <property type="entry name" value="Histidine-containing phosphotransfer domain, HPT domain"/>
    <property type="match status" value="1"/>
</dbReference>
<dbReference type="GO" id="GO:0000160">
    <property type="term" value="P:phosphorelay signal transduction system"/>
    <property type="evidence" value="ECO:0007669"/>
    <property type="project" value="InterPro"/>
</dbReference>
<dbReference type="InterPro" id="IPR036641">
    <property type="entry name" value="HPT_dom_sf"/>
</dbReference>
<name>A0A923LA99_9FIRM</name>
<dbReference type="Gene3D" id="1.20.120.160">
    <property type="entry name" value="HPT domain"/>
    <property type="match status" value="1"/>
</dbReference>
<dbReference type="Pfam" id="PF01627">
    <property type="entry name" value="Hpt"/>
    <property type="match status" value="1"/>
</dbReference>
<protein>
    <submittedName>
        <fullName evidence="2">Hpt domain-containing protein</fullName>
    </submittedName>
</protein>
<evidence type="ECO:0000259" key="1">
    <source>
        <dbReference type="Pfam" id="PF01627"/>
    </source>
</evidence>
<dbReference type="RefSeq" id="WP_186872702.1">
    <property type="nucleotide sequence ID" value="NZ_JACOOR010000001.1"/>
</dbReference>
<accession>A0A923LA99</accession>
<dbReference type="InterPro" id="IPR008207">
    <property type="entry name" value="Sig_transdc_His_kin_Hpt_dom"/>
</dbReference>
<dbReference type="AlphaFoldDB" id="A0A923LA99"/>
<dbReference type="Proteomes" id="UP000649345">
    <property type="component" value="Unassembled WGS sequence"/>
</dbReference>
<evidence type="ECO:0000313" key="3">
    <source>
        <dbReference type="Proteomes" id="UP000649345"/>
    </source>
</evidence>
<gene>
    <name evidence="2" type="ORF">H8S44_02225</name>
</gene>
<feature type="domain" description="HPt" evidence="1">
    <location>
        <begin position="41"/>
        <end position="106"/>
    </location>
</feature>
<reference evidence="2" key="1">
    <citation type="submission" date="2020-08" db="EMBL/GenBank/DDBJ databases">
        <title>Genome public.</title>
        <authorList>
            <person name="Liu C."/>
            <person name="Sun Q."/>
        </authorList>
    </citation>
    <scope>NUCLEOTIDE SEQUENCE</scope>
    <source>
        <strain evidence="2">NSJ-68</strain>
    </source>
</reference>
<comment type="caution">
    <text evidence="2">The sequence shown here is derived from an EMBL/GenBank/DDBJ whole genome shotgun (WGS) entry which is preliminary data.</text>
</comment>
<evidence type="ECO:0000313" key="2">
    <source>
        <dbReference type="EMBL" id="MBC5658603.1"/>
    </source>
</evidence>
<organism evidence="2 3">
    <name type="scientific">Anaerosacchariphilus hominis</name>
    <dbReference type="NCBI Taxonomy" id="2763017"/>
    <lineage>
        <taxon>Bacteria</taxon>
        <taxon>Bacillati</taxon>
        <taxon>Bacillota</taxon>
        <taxon>Clostridia</taxon>
        <taxon>Lachnospirales</taxon>
        <taxon>Lachnospiraceae</taxon>
        <taxon>Anaerosacchariphilus</taxon>
    </lineage>
</organism>
<dbReference type="EMBL" id="JACOOR010000001">
    <property type="protein sequence ID" value="MBC5658603.1"/>
    <property type="molecule type" value="Genomic_DNA"/>
</dbReference>
<proteinExistence type="predicted"/>
<keyword evidence="3" id="KW-1185">Reference proteome</keyword>